<evidence type="ECO:0000256" key="3">
    <source>
        <dbReference type="ARBA" id="ARBA00022553"/>
    </source>
</evidence>
<protein>
    <recommendedName>
        <fullName evidence="2">histidine kinase</fullName>
        <ecNumber evidence="2">2.7.13.3</ecNumber>
    </recommendedName>
</protein>
<evidence type="ECO:0000256" key="9">
    <source>
        <dbReference type="SAM" id="Phobius"/>
    </source>
</evidence>
<dbReference type="CDD" id="cd16917">
    <property type="entry name" value="HATPase_UhpB-NarQ-NarX-like"/>
    <property type="match status" value="1"/>
</dbReference>
<gene>
    <name evidence="12" type="ORF">SAMN05421785_105225</name>
</gene>
<dbReference type="EMBL" id="FTOV01000005">
    <property type="protein sequence ID" value="SIT03473.1"/>
    <property type="molecule type" value="Genomic_DNA"/>
</dbReference>
<accession>A0A1N7NYR7</accession>
<keyword evidence="7" id="KW-0067">ATP-binding</keyword>
<feature type="domain" description="Signal transduction histidine kinase subgroup 3 dimerisation and phosphoacceptor" evidence="11">
    <location>
        <begin position="65"/>
        <end position="124"/>
    </location>
</feature>
<dbReference type="InterPro" id="IPR036890">
    <property type="entry name" value="HATPase_C_sf"/>
</dbReference>
<name>A0A1N7NYR7_9FLAO</name>
<keyword evidence="5" id="KW-0547">Nucleotide-binding</keyword>
<evidence type="ECO:0000256" key="7">
    <source>
        <dbReference type="ARBA" id="ARBA00022840"/>
    </source>
</evidence>
<evidence type="ECO:0000259" key="11">
    <source>
        <dbReference type="Pfam" id="PF07730"/>
    </source>
</evidence>
<evidence type="ECO:0000313" key="12">
    <source>
        <dbReference type="EMBL" id="SIT03473.1"/>
    </source>
</evidence>
<keyword evidence="6 12" id="KW-0418">Kinase</keyword>
<dbReference type="GO" id="GO:0000155">
    <property type="term" value="F:phosphorelay sensor kinase activity"/>
    <property type="evidence" value="ECO:0007669"/>
    <property type="project" value="InterPro"/>
</dbReference>
<dbReference type="InterPro" id="IPR003594">
    <property type="entry name" value="HATPase_dom"/>
</dbReference>
<keyword evidence="9" id="KW-0812">Transmembrane</keyword>
<reference evidence="12 13" key="1">
    <citation type="submission" date="2017-01" db="EMBL/GenBank/DDBJ databases">
        <authorList>
            <person name="Mah S.A."/>
            <person name="Swanson W.J."/>
            <person name="Moy G.W."/>
            <person name="Vacquier V.D."/>
        </authorList>
    </citation>
    <scope>NUCLEOTIDE SEQUENCE [LARGE SCALE GENOMIC DNA]</scope>
    <source>
        <strain evidence="12 13">DSM 18014</strain>
    </source>
</reference>
<evidence type="ECO:0000256" key="4">
    <source>
        <dbReference type="ARBA" id="ARBA00022679"/>
    </source>
</evidence>
<comment type="catalytic activity">
    <reaction evidence="1">
        <text>ATP + protein L-histidine = ADP + protein N-phospho-L-histidine.</text>
        <dbReference type="EC" id="2.7.13.3"/>
    </reaction>
</comment>
<dbReference type="OrthoDB" id="9760839at2"/>
<evidence type="ECO:0000256" key="6">
    <source>
        <dbReference type="ARBA" id="ARBA00022777"/>
    </source>
</evidence>
<dbReference type="Proteomes" id="UP000185781">
    <property type="component" value="Unassembled WGS sequence"/>
</dbReference>
<keyword evidence="8" id="KW-0902">Two-component regulatory system</keyword>
<dbReference type="PANTHER" id="PTHR24421:SF10">
    <property type="entry name" value="NITRATE_NITRITE SENSOR PROTEIN NARQ"/>
    <property type="match status" value="1"/>
</dbReference>
<dbReference type="Gene3D" id="3.30.565.10">
    <property type="entry name" value="Histidine kinase-like ATPase, C-terminal domain"/>
    <property type="match status" value="1"/>
</dbReference>
<dbReference type="PANTHER" id="PTHR24421">
    <property type="entry name" value="NITRATE/NITRITE SENSOR PROTEIN NARX-RELATED"/>
    <property type="match status" value="1"/>
</dbReference>
<evidence type="ECO:0000256" key="1">
    <source>
        <dbReference type="ARBA" id="ARBA00000085"/>
    </source>
</evidence>
<evidence type="ECO:0000313" key="13">
    <source>
        <dbReference type="Proteomes" id="UP000185781"/>
    </source>
</evidence>
<keyword evidence="9" id="KW-0472">Membrane</keyword>
<feature type="domain" description="Histidine kinase/HSP90-like ATPase" evidence="10">
    <location>
        <begin position="171"/>
        <end position="251"/>
    </location>
</feature>
<dbReference type="SUPFAM" id="SSF55874">
    <property type="entry name" value="ATPase domain of HSP90 chaperone/DNA topoisomerase II/histidine kinase"/>
    <property type="match status" value="1"/>
</dbReference>
<dbReference type="InterPro" id="IPR050482">
    <property type="entry name" value="Sensor_HK_TwoCompSys"/>
</dbReference>
<dbReference type="Gene3D" id="1.20.5.1930">
    <property type="match status" value="1"/>
</dbReference>
<proteinExistence type="predicted"/>
<evidence type="ECO:0000256" key="8">
    <source>
        <dbReference type="ARBA" id="ARBA00023012"/>
    </source>
</evidence>
<feature type="transmembrane region" description="Helical" evidence="9">
    <location>
        <begin position="6"/>
        <end position="30"/>
    </location>
</feature>
<dbReference type="Pfam" id="PF07730">
    <property type="entry name" value="HisKA_3"/>
    <property type="match status" value="1"/>
</dbReference>
<dbReference type="GO" id="GO:0005524">
    <property type="term" value="F:ATP binding"/>
    <property type="evidence" value="ECO:0007669"/>
    <property type="project" value="UniProtKB-KW"/>
</dbReference>
<evidence type="ECO:0000256" key="2">
    <source>
        <dbReference type="ARBA" id="ARBA00012438"/>
    </source>
</evidence>
<dbReference type="GO" id="GO:0046983">
    <property type="term" value="F:protein dimerization activity"/>
    <property type="evidence" value="ECO:0007669"/>
    <property type="project" value="InterPro"/>
</dbReference>
<sequence length="257" mass="29801">MSTYKIAIGIIIVMLLVCLLVIFCVILIRLHIHKITNYQKDIHQKDLDFQKTLTQSIMESQEELRSQIAGDLHDDIGQQITVLNFQIENMKLDHPELNPPLENLSSSLGKLSDSVRSTSHRLHPYFSDKEPIEKRIKQDLEYLKQNHTINFSYIYPKNTSSDFPVEYSHILFRMYQEIINNILKHSEATEVVINLQFRPQFLLEISDNGKGFAMKQEKGKLGLNTLKKRAKIITFEVKIVSELQKGTSVQIFEKNSN</sequence>
<evidence type="ECO:0000256" key="5">
    <source>
        <dbReference type="ARBA" id="ARBA00022741"/>
    </source>
</evidence>
<dbReference type="EC" id="2.7.13.3" evidence="2"/>
<evidence type="ECO:0000259" key="10">
    <source>
        <dbReference type="Pfam" id="PF02518"/>
    </source>
</evidence>
<dbReference type="GO" id="GO:0016020">
    <property type="term" value="C:membrane"/>
    <property type="evidence" value="ECO:0007669"/>
    <property type="project" value="InterPro"/>
</dbReference>
<dbReference type="AlphaFoldDB" id="A0A1N7NYR7"/>
<keyword evidence="9" id="KW-1133">Transmembrane helix</keyword>
<dbReference type="Pfam" id="PF02518">
    <property type="entry name" value="HATPase_c"/>
    <property type="match status" value="1"/>
</dbReference>
<keyword evidence="3" id="KW-0597">Phosphoprotein</keyword>
<dbReference type="InterPro" id="IPR011712">
    <property type="entry name" value="Sig_transdc_His_kin_sub3_dim/P"/>
</dbReference>
<keyword evidence="4" id="KW-0808">Transferase</keyword>
<dbReference type="STRING" id="373672.SAMN05421785_105225"/>
<dbReference type="RefSeq" id="WP_076392971.1">
    <property type="nucleotide sequence ID" value="NZ_CP116008.1"/>
</dbReference>
<organism evidence="12 13">
    <name type="scientific">Chryseobacterium gambrini</name>
    <dbReference type="NCBI Taxonomy" id="373672"/>
    <lineage>
        <taxon>Bacteria</taxon>
        <taxon>Pseudomonadati</taxon>
        <taxon>Bacteroidota</taxon>
        <taxon>Flavobacteriia</taxon>
        <taxon>Flavobacteriales</taxon>
        <taxon>Weeksellaceae</taxon>
        <taxon>Chryseobacterium group</taxon>
        <taxon>Chryseobacterium</taxon>
    </lineage>
</organism>